<proteinExistence type="predicted"/>
<gene>
    <name evidence="1" type="ORF">EUGRSUZ_J02695</name>
</gene>
<evidence type="ECO:0000313" key="1">
    <source>
        <dbReference type="EMBL" id="KCW53449.1"/>
    </source>
</evidence>
<sequence>MQIESKSLHCKNLYEVSSDRLMVVKMVTTGRFSVFTPATVFLRRTTADPIKQTRHLRRNLFSHSSFNFGKK</sequence>
<name>A0A059AIA6_EUCGR</name>
<dbReference type="InParanoid" id="A0A059AIA6"/>
<dbReference type="Gramene" id="KCW53449">
    <property type="protein sequence ID" value="KCW53449"/>
    <property type="gene ID" value="EUGRSUZ_J02695"/>
</dbReference>
<dbReference type="EMBL" id="KK198762">
    <property type="protein sequence ID" value="KCW53449.1"/>
    <property type="molecule type" value="Genomic_DNA"/>
</dbReference>
<dbReference type="AlphaFoldDB" id="A0A059AIA6"/>
<organism evidence="1">
    <name type="scientific">Eucalyptus grandis</name>
    <name type="common">Flooded gum</name>
    <dbReference type="NCBI Taxonomy" id="71139"/>
    <lineage>
        <taxon>Eukaryota</taxon>
        <taxon>Viridiplantae</taxon>
        <taxon>Streptophyta</taxon>
        <taxon>Embryophyta</taxon>
        <taxon>Tracheophyta</taxon>
        <taxon>Spermatophyta</taxon>
        <taxon>Magnoliopsida</taxon>
        <taxon>eudicotyledons</taxon>
        <taxon>Gunneridae</taxon>
        <taxon>Pentapetalae</taxon>
        <taxon>rosids</taxon>
        <taxon>malvids</taxon>
        <taxon>Myrtales</taxon>
        <taxon>Myrtaceae</taxon>
        <taxon>Myrtoideae</taxon>
        <taxon>Eucalypteae</taxon>
        <taxon>Eucalyptus</taxon>
    </lineage>
</organism>
<accession>A0A059AIA6</accession>
<protein>
    <submittedName>
        <fullName evidence="1">Uncharacterized protein</fullName>
    </submittedName>
</protein>
<reference evidence="1" key="1">
    <citation type="submission" date="2013-07" db="EMBL/GenBank/DDBJ databases">
        <title>The genome of Eucalyptus grandis.</title>
        <authorList>
            <person name="Schmutz J."/>
            <person name="Hayes R."/>
            <person name="Myburg A."/>
            <person name="Tuskan G."/>
            <person name="Grattapaglia D."/>
            <person name="Rokhsar D.S."/>
        </authorList>
    </citation>
    <scope>NUCLEOTIDE SEQUENCE</scope>
    <source>
        <tissue evidence="1">Leaf extractions</tissue>
    </source>
</reference>